<dbReference type="SUPFAM" id="SSF48452">
    <property type="entry name" value="TPR-like"/>
    <property type="match status" value="1"/>
</dbReference>
<evidence type="ECO:0000313" key="4">
    <source>
        <dbReference type="EMBL" id="BCN93965.1"/>
    </source>
</evidence>
<dbReference type="PROSITE" id="PS50005">
    <property type="entry name" value="TPR"/>
    <property type="match status" value="1"/>
</dbReference>
<dbReference type="SMART" id="SM00028">
    <property type="entry name" value="TPR"/>
    <property type="match status" value="2"/>
</dbReference>
<reference evidence="4" key="1">
    <citation type="journal article" date="2022" name="Arch. Microbiol.">
        <title>Thiomicrorhabdus immobilis sp. nov., a mesophilic sulfur-oxidizing bacterium isolated from sediment of a brackish lake in northern Japan.</title>
        <authorList>
            <person name="Kojima H."/>
            <person name="Mochizuki J."/>
            <person name="Kanda M."/>
            <person name="Watanabe T."/>
            <person name="Fukui M."/>
        </authorList>
    </citation>
    <scope>NUCLEOTIDE SEQUENCE</scope>
    <source>
        <strain evidence="4">Am19</strain>
    </source>
</reference>
<name>A0ABM7MF25_9GAMM</name>
<evidence type="ECO:0000256" key="2">
    <source>
        <dbReference type="ARBA" id="ARBA00022803"/>
    </source>
</evidence>
<evidence type="ECO:0008006" key="6">
    <source>
        <dbReference type="Google" id="ProtNLM"/>
    </source>
</evidence>
<dbReference type="EMBL" id="AP024202">
    <property type="protein sequence ID" value="BCN93965.1"/>
    <property type="molecule type" value="Genomic_DNA"/>
</dbReference>
<feature type="repeat" description="TPR" evidence="3">
    <location>
        <begin position="164"/>
        <end position="197"/>
    </location>
</feature>
<keyword evidence="5" id="KW-1185">Reference proteome</keyword>
<organism evidence="4 5">
    <name type="scientific">Thiomicrorhabdus immobilis</name>
    <dbReference type="NCBI Taxonomy" id="2791037"/>
    <lineage>
        <taxon>Bacteria</taxon>
        <taxon>Pseudomonadati</taxon>
        <taxon>Pseudomonadota</taxon>
        <taxon>Gammaproteobacteria</taxon>
        <taxon>Thiotrichales</taxon>
        <taxon>Piscirickettsiaceae</taxon>
        <taxon>Thiomicrorhabdus</taxon>
    </lineage>
</organism>
<evidence type="ECO:0000256" key="1">
    <source>
        <dbReference type="ARBA" id="ARBA00022737"/>
    </source>
</evidence>
<dbReference type="Pfam" id="PF07719">
    <property type="entry name" value="TPR_2"/>
    <property type="match status" value="1"/>
</dbReference>
<evidence type="ECO:0000313" key="5">
    <source>
        <dbReference type="Proteomes" id="UP001054820"/>
    </source>
</evidence>
<dbReference type="InterPro" id="IPR013105">
    <property type="entry name" value="TPR_2"/>
</dbReference>
<dbReference type="InterPro" id="IPR019734">
    <property type="entry name" value="TPR_rpt"/>
</dbReference>
<dbReference type="Pfam" id="PF14559">
    <property type="entry name" value="TPR_19"/>
    <property type="match status" value="1"/>
</dbReference>
<protein>
    <recommendedName>
        <fullName evidence="6">Tetratricopeptide repeat protein</fullName>
    </recommendedName>
</protein>
<keyword evidence="2 3" id="KW-0802">TPR repeat</keyword>
<dbReference type="PROSITE" id="PS51257">
    <property type="entry name" value="PROKAR_LIPOPROTEIN"/>
    <property type="match status" value="1"/>
</dbReference>
<dbReference type="Gene3D" id="1.25.40.10">
    <property type="entry name" value="Tetratricopeptide repeat domain"/>
    <property type="match status" value="2"/>
</dbReference>
<proteinExistence type="predicted"/>
<gene>
    <name evidence="4" type="ORF">THMIRHAM_17500</name>
</gene>
<evidence type="ECO:0000256" key="3">
    <source>
        <dbReference type="PROSITE-ProRule" id="PRU00339"/>
    </source>
</evidence>
<dbReference type="RefSeq" id="WP_237261451.1">
    <property type="nucleotide sequence ID" value="NZ_AP024202.1"/>
</dbReference>
<sequence>MKNAMLPNIDFFRAVLVLFALISFSGCTQFAAKNESKNDYSTFSQQVEPLSTELGPTEELDFALDLAKLLIERKKFSQAETLLHRLRKVNRDDIRVYRMLAQIYEAQQKSNMAFVAWLEINKFTDKTIDDESELARLSLINEDFSLAETIYYDWLKSDELNRKVSALNNLGFSAILQKKYQRAQSFFMQALEHDPLNAKALNNLKLVKSLVE</sequence>
<dbReference type="Proteomes" id="UP001054820">
    <property type="component" value="Chromosome"/>
</dbReference>
<accession>A0ABM7MF25</accession>
<keyword evidence="1" id="KW-0677">Repeat</keyword>
<dbReference type="InterPro" id="IPR011990">
    <property type="entry name" value="TPR-like_helical_dom_sf"/>
</dbReference>